<dbReference type="EnsemblPlants" id="AVESA.00010b.r2.4CG1325510.1">
    <property type="protein sequence ID" value="AVESA.00010b.r2.4CG1325510.1.CDS"/>
    <property type="gene ID" value="AVESA.00010b.r2.4CG1325510"/>
</dbReference>
<evidence type="ECO:0000313" key="2">
    <source>
        <dbReference type="Proteomes" id="UP001732700"/>
    </source>
</evidence>
<organism evidence="1 2">
    <name type="scientific">Avena sativa</name>
    <name type="common">Oat</name>
    <dbReference type="NCBI Taxonomy" id="4498"/>
    <lineage>
        <taxon>Eukaryota</taxon>
        <taxon>Viridiplantae</taxon>
        <taxon>Streptophyta</taxon>
        <taxon>Embryophyta</taxon>
        <taxon>Tracheophyta</taxon>
        <taxon>Spermatophyta</taxon>
        <taxon>Magnoliopsida</taxon>
        <taxon>Liliopsida</taxon>
        <taxon>Poales</taxon>
        <taxon>Poaceae</taxon>
        <taxon>BOP clade</taxon>
        <taxon>Pooideae</taxon>
        <taxon>Poodae</taxon>
        <taxon>Poeae</taxon>
        <taxon>Poeae Chloroplast Group 1 (Aveneae type)</taxon>
        <taxon>Aveninae</taxon>
        <taxon>Avena</taxon>
    </lineage>
</organism>
<reference evidence="1" key="1">
    <citation type="submission" date="2021-05" db="EMBL/GenBank/DDBJ databases">
        <authorList>
            <person name="Scholz U."/>
            <person name="Mascher M."/>
            <person name="Fiebig A."/>
        </authorList>
    </citation>
    <scope>NUCLEOTIDE SEQUENCE [LARGE SCALE GENOMIC DNA]</scope>
</reference>
<accession>A0ACD5X408</accession>
<keyword evidence="2" id="KW-1185">Reference proteome</keyword>
<sequence>MRLKQQRTPRLQARAYFTDCRILDHFNSFVPKVMDTIWMESSCGRAVSAADLRRGPWTVEEDALLAGYVAAHGEGRWNELAVAAGLRRTGKSCRLRWLNYLRPDVRRGDFTPREQLLILELHFRWGNRWSKIAQELPGRTDNEIKNYWRTRVQKHAKQLNCDVNSKQFHDVMRHVWMPRLLERIQATSTPSVEHAESSPVYLMKSSAPNSPLAGRSGIGMCHSSSSRACSSLSLEVQFPSNQLVMNAGGAADWPGSESQCGNGSAQSGDMFDGSWLELLARACDDGADSVLFPDFELGVDTDTTSGFWSTSGYNSSTDLQVLSASSSYYQRPHLIVLSD</sequence>
<evidence type="ECO:0000313" key="1">
    <source>
        <dbReference type="EnsemblPlants" id="AVESA.00010b.r2.4CG1325510.1.CDS"/>
    </source>
</evidence>
<reference evidence="1" key="2">
    <citation type="submission" date="2025-09" db="UniProtKB">
        <authorList>
            <consortium name="EnsemblPlants"/>
        </authorList>
    </citation>
    <scope>IDENTIFICATION</scope>
</reference>
<name>A0ACD5X408_AVESA</name>
<protein>
    <submittedName>
        <fullName evidence="1">Uncharacterized protein</fullName>
    </submittedName>
</protein>
<dbReference type="Proteomes" id="UP001732700">
    <property type="component" value="Chromosome 4C"/>
</dbReference>
<proteinExistence type="predicted"/>